<protein>
    <recommendedName>
        <fullName evidence="3">Transposase</fullName>
    </recommendedName>
</protein>
<dbReference type="RefSeq" id="WP_275711997.1">
    <property type="nucleotide sequence ID" value="NZ_JAKLTN010000004.1"/>
</dbReference>
<dbReference type="Proteomes" id="UP001165384">
    <property type="component" value="Unassembled WGS sequence"/>
</dbReference>
<name>A0ABS9K634_9RHOO</name>
<proteinExistence type="predicted"/>
<evidence type="ECO:0000313" key="1">
    <source>
        <dbReference type="EMBL" id="MCG2578616.1"/>
    </source>
</evidence>
<gene>
    <name evidence="1" type="ORF">LZ012_16585</name>
</gene>
<evidence type="ECO:0000313" key="2">
    <source>
        <dbReference type="Proteomes" id="UP001165384"/>
    </source>
</evidence>
<evidence type="ECO:0008006" key="3">
    <source>
        <dbReference type="Google" id="ProtNLM"/>
    </source>
</evidence>
<keyword evidence="2" id="KW-1185">Reference proteome</keyword>
<sequence>MSTFDSPVARCEAVREMVLTDQTQAECAHEHDCPPGSVCPLCGWFAEPAEGDEAPTPGPERTA</sequence>
<organism evidence="1 2">
    <name type="scientific">Dechloromonas hankyongensis</name>
    <dbReference type="NCBI Taxonomy" id="2908002"/>
    <lineage>
        <taxon>Bacteria</taxon>
        <taxon>Pseudomonadati</taxon>
        <taxon>Pseudomonadota</taxon>
        <taxon>Betaproteobacteria</taxon>
        <taxon>Rhodocyclales</taxon>
        <taxon>Azonexaceae</taxon>
        <taxon>Dechloromonas</taxon>
    </lineage>
</organism>
<accession>A0ABS9K634</accession>
<reference evidence="1" key="1">
    <citation type="submission" date="2022-01" db="EMBL/GenBank/DDBJ databases">
        <authorList>
            <person name="Jo J.-H."/>
            <person name="Im W.-T."/>
        </authorList>
    </citation>
    <scope>NUCLEOTIDE SEQUENCE</scope>
    <source>
        <strain evidence="1">XY25</strain>
    </source>
</reference>
<dbReference type="EMBL" id="JAKLTN010000004">
    <property type="protein sequence ID" value="MCG2578616.1"/>
    <property type="molecule type" value="Genomic_DNA"/>
</dbReference>
<comment type="caution">
    <text evidence="1">The sequence shown here is derived from an EMBL/GenBank/DDBJ whole genome shotgun (WGS) entry which is preliminary data.</text>
</comment>